<dbReference type="SMART" id="SM01328">
    <property type="entry name" value="zf-3CxxC"/>
    <property type="match status" value="1"/>
</dbReference>
<evidence type="ECO:0000256" key="4">
    <source>
        <dbReference type="ARBA" id="ARBA00022771"/>
    </source>
</evidence>
<keyword evidence="7" id="KW-0472">Membrane</keyword>
<dbReference type="OMA" id="LMREVKP"/>
<dbReference type="AlphaFoldDB" id="A0A3Q0S9M1"/>
<evidence type="ECO:0000256" key="2">
    <source>
        <dbReference type="ARBA" id="ARBA00022692"/>
    </source>
</evidence>
<evidence type="ECO:0000256" key="7">
    <source>
        <dbReference type="ARBA" id="ARBA00023136"/>
    </source>
</evidence>
<reference evidence="9" key="1">
    <citation type="submission" date="2025-08" db="UniProtKB">
        <authorList>
            <consortium name="Ensembl"/>
        </authorList>
    </citation>
    <scope>IDENTIFICATION</scope>
</reference>
<keyword evidence="10" id="KW-1185">Reference proteome</keyword>
<dbReference type="Pfam" id="PF13695">
    <property type="entry name" value="Zn_ribbon_3CxxC"/>
    <property type="match status" value="1"/>
</dbReference>
<dbReference type="PANTHER" id="PTHR14402:SF8">
    <property type="entry name" value="RECEPTOR-TRANSPORTING PROTEIN 4"/>
    <property type="match status" value="1"/>
</dbReference>
<dbReference type="GO" id="GO:0051205">
    <property type="term" value="P:protein insertion into membrane"/>
    <property type="evidence" value="ECO:0007669"/>
    <property type="project" value="TreeGrafter"/>
</dbReference>
<dbReference type="GO" id="GO:0008270">
    <property type="term" value="F:zinc ion binding"/>
    <property type="evidence" value="ECO:0007669"/>
    <property type="project" value="UniProtKB-KW"/>
</dbReference>
<keyword evidence="4" id="KW-0863">Zinc-finger</keyword>
<sequence length="160" mass="18965">MLPPEWTQSFQMKAQDLKHGDTWKLEYDENIEPKNPNIDWKEYIRNTSARFKCSVCRRQWPSNRVMVIFHMCLRNGQGTVKVRLLRQNCKMCSDAPMENPRVDSDNINILMEKLVEKIKQKCYYENLDEVNRQFKSLEVKSPHEPKHCEGCIKGVCTNNQ</sequence>
<evidence type="ECO:0000313" key="9">
    <source>
        <dbReference type="Ensembl" id="ENSACIP00000017145.1"/>
    </source>
</evidence>
<evidence type="ECO:0000256" key="5">
    <source>
        <dbReference type="ARBA" id="ARBA00022833"/>
    </source>
</evidence>
<organism evidence="9 10">
    <name type="scientific">Amphilophus citrinellus</name>
    <name type="common">Midas cichlid</name>
    <name type="synonym">Cichlasoma citrinellum</name>
    <dbReference type="NCBI Taxonomy" id="61819"/>
    <lineage>
        <taxon>Eukaryota</taxon>
        <taxon>Metazoa</taxon>
        <taxon>Chordata</taxon>
        <taxon>Craniata</taxon>
        <taxon>Vertebrata</taxon>
        <taxon>Euteleostomi</taxon>
        <taxon>Actinopterygii</taxon>
        <taxon>Neopterygii</taxon>
        <taxon>Teleostei</taxon>
        <taxon>Neoteleostei</taxon>
        <taxon>Acanthomorphata</taxon>
        <taxon>Ovalentaria</taxon>
        <taxon>Cichlomorphae</taxon>
        <taxon>Cichliformes</taxon>
        <taxon>Cichlidae</taxon>
        <taxon>New World cichlids</taxon>
        <taxon>Cichlasomatinae</taxon>
        <taxon>Heroini</taxon>
        <taxon>Amphilophus</taxon>
    </lineage>
</organism>
<name>A0A3Q0S9M1_AMPCI</name>
<keyword evidence="6" id="KW-1133">Transmembrane helix</keyword>
<evidence type="ECO:0000256" key="3">
    <source>
        <dbReference type="ARBA" id="ARBA00022723"/>
    </source>
</evidence>
<keyword evidence="5" id="KW-0862">Zinc</keyword>
<dbReference type="Proteomes" id="UP000261340">
    <property type="component" value="Unplaced"/>
</dbReference>
<dbReference type="GeneTree" id="ENSGT00940000164175"/>
<keyword evidence="3" id="KW-0479">Metal-binding</keyword>
<dbReference type="STRING" id="61819.ENSACIP00000017145"/>
<dbReference type="GO" id="GO:0006612">
    <property type="term" value="P:protein targeting to membrane"/>
    <property type="evidence" value="ECO:0007669"/>
    <property type="project" value="TreeGrafter"/>
</dbReference>
<proteinExistence type="predicted"/>
<accession>A0A3Q0S9M1</accession>
<dbReference type="InterPro" id="IPR027377">
    <property type="entry name" value="ZAR1/RTP1-5-like_Znf-3CxxC"/>
</dbReference>
<dbReference type="Ensembl" id="ENSACIT00000017611.1">
    <property type="protein sequence ID" value="ENSACIP00000017145.1"/>
    <property type="gene ID" value="ENSACIG00000013375.1"/>
</dbReference>
<dbReference type="PANTHER" id="PTHR14402">
    <property type="entry name" value="RECEPTOR TRANSPORTING PROTEIN"/>
    <property type="match status" value="1"/>
</dbReference>
<protein>
    <recommendedName>
        <fullName evidence="8">3CxxC-type domain-containing protein</fullName>
    </recommendedName>
</protein>
<keyword evidence="2" id="KW-0812">Transmembrane</keyword>
<evidence type="ECO:0000256" key="1">
    <source>
        <dbReference type="ARBA" id="ARBA00004167"/>
    </source>
</evidence>
<reference evidence="9" key="2">
    <citation type="submission" date="2025-09" db="UniProtKB">
        <authorList>
            <consortium name="Ensembl"/>
        </authorList>
    </citation>
    <scope>IDENTIFICATION</scope>
</reference>
<dbReference type="GO" id="GO:0031849">
    <property type="term" value="F:olfactory receptor binding"/>
    <property type="evidence" value="ECO:0007669"/>
    <property type="project" value="TreeGrafter"/>
</dbReference>
<evidence type="ECO:0000256" key="6">
    <source>
        <dbReference type="ARBA" id="ARBA00022989"/>
    </source>
</evidence>
<evidence type="ECO:0000259" key="8">
    <source>
        <dbReference type="SMART" id="SM01328"/>
    </source>
</evidence>
<evidence type="ECO:0000313" key="10">
    <source>
        <dbReference type="Proteomes" id="UP000261340"/>
    </source>
</evidence>
<comment type="subcellular location">
    <subcellularLocation>
        <location evidence="1">Membrane</location>
        <topology evidence="1">Single-pass membrane protein</topology>
    </subcellularLocation>
</comment>
<dbReference type="InterPro" id="IPR026096">
    <property type="entry name" value="R-trans_p"/>
</dbReference>
<dbReference type="GO" id="GO:0016020">
    <property type="term" value="C:membrane"/>
    <property type="evidence" value="ECO:0007669"/>
    <property type="project" value="UniProtKB-SubCell"/>
</dbReference>
<feature type="domain" description="3CxxC-type" evidence="8">
    <location>
        <begin position="46"/>
        <end position="154"/>
    </location>
</feature>